<name>A0A8B6XC97_9BURK</name>
<keyword evidence="1" id="KW-1185">Reference proteome</keyword>
<dbReference type="OrthoDB" id="8558817at2"/>
<evidence type="ECO:0000313" key="2">
    <source>
        <dbReference type="RefSeq" id="WP_156924288.1"/>
    </source>
</evidence>
<proteinExistence type="predicted"/>
<protein>
    <submittedName>
        <fullName evidence="2">Uncharacterized protein</fullName>
    </submittedName>
</protein>
<evidence type="ECO:0000313" key="1">
    <source>
        <dbReference type="Proteomes" id="UP000675920"/>
    </source>
</evidence>
<dbReference type="AlphaFoldDB" id="A0A8B6XC97"/>
<dbReference type="Proteomes" id="UP000675920">
    <property type="component" value="Unplaced"/>
</dbReference>
<accession>A0A8B6XC97</accession>
<reference evidence="2" key="1">
    <citation type="submission" date="2025-08" db="UniProtKB">
        <authorList>
            <consortium name="RefSeq"/>
        </authorList>
    </citation>
    <scope>IDENTIFICATION</scope>
</reference>
<sequence length="290" mass="30748">MLDSAMLQRLLDVTAPWRVADCRLEPEQRLASVRIAPELERGLFKTREVRTVRELRWRHLDMLGWRVELTIALPPDTAAPDLPWCGETGQPFTRALAARVGTARRVGLDADGIARLLELPSDEVKLTLRLLDLTGNAPAARAAQPAPAAALGEAARLSVQSAADAVRAPQGSAPRAASVAAQAGAASVAEVAPVAASASVAAPIAAADATPAVPDAGSPVWGALVGGVIDIEIQQLGLKLLLNKLRAGVDELPLAERERRAGELHTYFGRNLRQLGPETLQLMRAARRQA</sequence>
<dbReference type="RefSeq" id="WP_156924288.1">
    <property type="nucleotide sequence ID" value="NZ_AXWS01000007.1"/>
</dbReference>
<organism evidence="1 2">
    <name type="scientific">Derxia gummosa DSM 723</name>
    <dbReference type="NCBI Taxonomy" id="1121388"/>
    <lineage>
        <taxon>Bacteria</taxon>
        <taxon>Pseudomonadati</taxon>
        <taxon>Pseudomonadota</taxon>
        <taxon>Betaproteobacteria</taxon>
        <taxon>Burkholderiales</taxon>
        <taxon>Alcaligenaceae</taxon>
        <taxon>Derxia</taxon>
    </lineage>
</organism>